<organism evidence="5 6">
    <name type="scientific">Mariniflexile soesokkakense</name>
    <dbReference type="NCBI Taxonomy" id="1343160"/>
    <lineage>
        <taxon>Bacteria</taxon>
        <taxon>Pseudomonadati</taxon>
        <taxon>Bacteroidota</taxon>
        <taxon>Flavobacteriia</taxon>
        <taxon>Flavobacteriales</taxon>
        <taxon>Flavobacteriaceae</taxon>
        <taxon>Mariniflexile</taxon>
    </lineage>
</organism>
<evidence type="ECO:0000313" key="5">
    <source>
        <dbReference type="EMBL" id="MEN3323037.1"/>
    </source>
</evidence>
<proteinExistence type="predicted"/>
<dbReference type="InterPro" id="IPR042557">
    <property type="entry name" value="SCO4226"/>
</dbReference>
<evidence type="ECO:0000313" key="6">
    <source>
        <dbReference type="Proteomes" id="UP001416393"/>
    </source>
</evidence>
<evidence type="ECO:0000256" key="2">
    <source>
        <dbReference type="ARBA" id="ARBA00023125"/>
    </source>
</evidence>
<dbReference type="PROSITE" id="PS00041">
    <property type="entry name" value="HTH_ARAC_FAMILY_1"/>
    <property type="match status" value="1"/>
</dbReference>
<dbReference type="InterPro" id="IPR029787">
    <property type="entry name" value="Nucleotide_cyclase"/>
</dbReference>
<protein>
    <submittedName>
        <fullName evidence="5">Nickel-binding protein</fullName>
    </submittedName>
</protein>
<evidence type="ECO:0000256" key="1">
    <source>
        <dbReference type="ARBA" id="ARBA00023015"/>
    </source>
</evidence>
<dbReference type="InterPro" id="IPR009057">
    <property type="entry name" value="Homeodomain-like_sf"/>
</dbReference>
<sequence length="368" mass="42286">MPIYMDRHDIPEEITAEHVAQMHQEDLKVQHLYGCKGMTYWCDEQRKTAFCLIEAPNEKAIQDMHNNAHGEVPHRIIEVSKNIVESFLGRIEDPKKSQNTALNIINDPAFRVIMLIKISDYLPRLEENQFNLFAQKFHNSATKSFKRFEGNIVKQDNNSYLASFISVTKAILCALKIQHDFKYITTEHNTSIKRLNIGISSGVPVTNKDSLFEETITLAKLLCEIVDNQIVITSEVKSLYESENRNELINKEYIRSVNKKEEKFLTSLMEFVSTIWNKPDFNVNDFSTTLGFSKSQLNRKLKSLTGKSPNNFIADYKLQKALKALHDQKGNISEIAFETGFNSPAYFSTCFKNKFGVLPSKYIQQHPS</sequence>
<dbReference type="SUPFAM" id="SSF46689">
    <property type="entry name" value="Homeodomain-like"/>
    <property type="match status" value="1"/>
</dbReference>
<gene>
    <name evidence="5" type="ORF">VP395_04810</name>
</gene>
<name>A0ABV0A7M4_9FLAO</name>
<dbReference type="Pfam" id="PF12833">
    <property type="entry name" value="HTH_18"/>
    <property type="match status" value="1"/>
</dbReference>
<dbReference type="PROSITE" id="PS01124">
    <property type="entry name" value="HTH_ARAC_FAMILY_2"/>
    <property type="match status" value="1"/>
</dbReference>
<dbReference type="InterPro" id="IPR018060">
    <property type="entry name" value="HTH_AraC"/>
</dbReference>
<dbReference type="PRINTS" id="PR00032">
    <property type="entry name" value="HTHARAC"/>
</dbReference>
<evidence type="ECO:0000259" key="4">
    <source>
        <dbReference type="PROSITE" id="PS01124"/>
    </source>
</evidence>
<dbReference type="Pfam" id="PF14026">
    <property type="entry name" value="SCO4226-like"/>
    <property type="match status" value="1"/>
</dbReference>
<dbReference type="RefSeq" id="WP_346240606.1">
    <property type="nucleotide sequence ID" value="NZ_JAZHYP010000002.1"/>
</dbReference>
<dbReference type="Gene3D" id="1.10.10.60">
    <property type="entry name" value="Homeodomain-like"/>
    <property type="match status" value="1"/>
</dbReference>
<dbReference type="InterPro" id="IPR020449">
    <property type="entry name" value="Tscrpt_reg_AraC-type_HTH"/>
</dbReference>
<dbReference type="SMART" id="SM00342">
    <property type="entry name" value="HTH_ARAC"/>
    <property type="match status" value="1"/>
</dbReference>
<dbReference type="Proteomes" id="UP001416393">
    <property type="component" value="Unassembled WGS sequence"/>
</dbReference>
<dbReference type="Gene3D" id="3.30.70.1230">
    <property type="entry name" value="Nucleotide cyclase"/>
    <property type="match status" value="1"/>
</dbReference>
<reference evidence="5 6" key="1">
    <citation type="submission" date="2024-01" db="EMBL/GenBank/DDBJ databases">
        <title>Mariniflexile litorale sp. nov., isolated from the shallow sediments of the Sea of Japan.</title>
        <authorList>
            <person name="Romanenko L."/>
            <person name="Bystritskaya E."/>
            <person name="Isaeva M."/>
        </authorList>
    </citation>
    <scope>NUCLEOTIDE SEQUENCE [LARGE SCALE GENOMIC DNA]</scope>
    <source>
        <strain evidence="5 6">KCTC 32427</strain>
    </source>
</reference>
<keyword evidence="3" id="KW-0804">Transcription</keyword>
<feature type="domain" description="HTH araC/xylS-type" evidence="4">
    <location>
        <begin position="266"/>
        <end position="365"/>
    </location>
</feature>
<dbReference type="SUPFAM" id="SSF55073">
    <property type="entry name" value="Nucleotide cyclase"/>
    <property type="match status" value="1"/>
</dbReference>
<dbReference type="PANTHER" id="PTHR43280:SF2">
    <property type="entry name" value="HTH-TYPE TRANSCRIPTIONAL REGULATOR EXSA"/>
    <property type="match status" value="1"/>
</dbReference>
<evidence type="ECO:0000256" key="3">
    <source>
        <dbReference type="ARBA" id="ARBA00023163"/>
    </source>
</evidence>
<accession>A0ABV0A7M4</accession>
<dbReference type="PANTHER" id="PTHR43280">
    <property type="entry name" value="ARAC-FAMILY TRANSCRIPTIONAL REGULATOR"/>
    <property type="match status" value="1"/>
</dbReference>
<comment type="caution">
    <text evidence="5">The sequence shown here is derived from an EMBL/GenBank/DDBJ whole genome shotgun (WGS) entry which is preliminary data.</text>
</comment>
<dbReference type="Gene3D" id="3.30.70.3090">
    <property type="entry name" value="ORF SCO4226, nickel-binding ferredoxin-like monomer"/>
    <property type="match status" value="1"/>
</dbReference>
<keyword evidence="6" id="KW-1185">Reference proteome</keyword>
<dbReference type="EMBL" id="JAZHYP010000002">
    <property type="protein sequence ID" value="MEN3323037.1"/>
    <property type="molecule type" value="Genomic_DNA"/>
</dbReference>
<keyword evidence="1" id="KW-0805">Transcription regulation</keyword>
<dbReference type="InterPro" id="IPR025336">
    <property type="entry name" value="SCO4226-like"/>
</dbReference>
<dbReference type="InterPro" id="IPR018062">
    <property type="entry name" value="HTH_AraC-typ_CS"/>
</dbReference>
<keyword evidence="2" id="KW-0238">DNA-binding</keyword>